<dbReference type="OrthoDB" id="9779267at2"/>
<gene>
    <name evidence="1" type="ORF">ESP50_08530</name>
</gene>
<dbReference type="GO" id="GO:0016787">
    <property type="term" value="F:hydrolase activity"/>
    <property type="evidence" value="ECO:0007669"/>
    <property type="project" value="UniProtKB-ARBA"/>
</dbReference>
<dbReference type="InterPro" id="IPR017850">
    <property type="entry name" value="Alkaline_phosphatase_core_sf"/>
</dbReference>
<keyword evidence="2" id="KW-1185">Reference proteome</keyword>
<dbReference type="Proteomes" id="UP000292686">
    <property type="component" value="Unassembled WGS sequence"/>
</dbReference>
<dbReference type="InterPro" id="IPR002591">
    <property type="entry name" value="Phosphodiest/P_Trfase"/>
</dbReference>
<evidence type="ECO:0000313" key="2">
    <source>
        <dbReference type="Proteomes" id="UP000292686"/>
    </source>
</evidence>
<dbReference type="EMBL" id="SDPM01000004">
    <property type="protein sequence ID" value="RXZ86731.1"/>
    <property type="molecule type" value="Genomic_DNA"/>
</dbReference>
<evidence type="ECO:0000313" key="1">
    <source>
        <dbReference type="EMBL" id="RXZ86731.1"/>
    </source>
</evidence>
<name>A0A4Q2M9L3_9MICO</name>
<proteinExistence type="predicted"/>
<accession>A0A4Q2M9L3</accession>
<comment type="caution">
    <text evidence="1">The sequence shown here is derived from an EMBL/GenBank/DDBJ whole genome shotgun (WGS) entry which is preliminary data.</text>
</comment>
<dbReference type="Pfam" id="PF01663">
    <property type="entry name" value="Phosphodiest"/>
    <property type="match status" value="1"/>
</dbReference>
<sequence length="379" mass="40317">MLPAAPDGAVRLADVLPSCLASLEAEPNILGLPPARAAIVVLVDGLGASNIKSRAGHARFLASRLGRRDIAIGHFPSTTAAGIASLTTGTPPGQHGLVGYATLDTEADRIVNQLNGWDHGLLGPEWQRSETVFERAAARGLPSFAVGLPRYATSGLTGAILRGAEYVIAGTLTERFAEAERLASTGGRAIIYVYVAELDVIAHASGWESSRWTSTLETLDSELASLDARLPRDVGLIVTADHGIVDVPAHKHVFLDRDQGLLVGVRHVGGEPRCRYLYLEPELDDAGRAALLDAWRAAEGHRAWVFSRDEAIDAGLFGDVDPAVAPRIGDIVIAARSGIAYYDGRDPNVQSHGMVGQHGSLSDEETRLPLIRGGAYRRD</sequence>
<organism evidence="1 2">
    <name type="scientific">Agromyces atrinae</name>
    <dbReference type="NCBI Taxonomy" id="592376"/>
    <lineage>
        <taxon>Bacteria</taxon>
        <taxon>Bacillati</taxon>
        <taxon>Actinomycetota</taxon>
        <taxon>Actinomycetes</taxon>
        <taxon>Micrococcales</taxon>
        <taxon>Microbacteriaceae</taxon>
        <taxon>Agromyces</taxon>
    </lineage>
</organism>
<dbReference type="PANTHER" id="PTHR10151:SF120">
    <property type="entry name" value="BIS(5'-ADENOSYL)-TRIPHOSPHATASE"/>
    <property type="match status" value="1"/>
</dbReference>
<dbReference type="AlphaFoldDB" id="A0A4Q2M9L3"/>
<dbReference type="SUPFAM" id="SSF53649">
    <property type="entry name" value="Alkaline phosphatase-like"/>
    <property type="match status" value="1"/>
</dbReference>
<reference evidence="1 2" key="1">
    <citation type="submission" date="2019-01" db="EMBL/GenBank/DDBJ databases">
        <title>Agromyces.</title>
        <authorList>
            <person name="Li J."/>
        </authorList>
    </citation>
    <scope>NUCLEOTIDE SEQUENCE [LARGE SCALE GENOMIC DNA]</scope>
    <source>
        <strain evidence="1 2">DSM 23870</strain>
    </source>
</reference>
<protein>
    <submittedName>
        <fullName evidence="1">Alkaline phosphatase family protein</fullName>
    </submittedName>
</protein>
<dbReference type="PANTHER" id="PTHR10151">
    <property type="entry name" value="ECTONUCLEOTIDE PYROPHOSPHATASE/PHOSPHODIESTERASE"/>
    <property type="match status" value="1"/>
</dbReference>
<dbReference type="Gene3D" id="3.40.720.10">
    <property type="entry name" value="Alkaline Phosphatase, subunit A"/>
    <property type="match status" value="1"/>
</dbReference>